<proteinExistence type="inferred from homology"/>
<organism evidence="11 12">
    <name type="scientific">Erysipelothrix piscisicarius</name>
    <dbReference type="NCBI Taxonomy" id="2485784"/>
    <lineage>
        <taxon>Bacteria</taxon>
        <taxon>Bacillati</taxon>
        <taxon>Bacillota</taxon>
        <taxon>Erysipelotrichia</taxon>
        <taxon>Erysipelotrichales</taxon>
        <taxon>Erysipelotrichaceae</taxon>
        <taxon>Erysipelothrix</taxon>
    </lineage>
</organism>
<dbReference type="InterPro" id="IPR024370">
    <property type="entry name" value="PBP_domain"/>
</dbReference>
<comment type="subunit">
    <text evidence="4">The complex is composed of two ATP-binding proteins (PstB), two transmembrane proteins (PstC and PstA) and a solute-binding protein (PstS).</text>
</comment>
<comment type="function">
    <text evidence="1">Part of the ABC transporter complex PstSACB involved in phosphate import.</text>
</comment>
<evidence type="ECO:0000313" key="12">
    <source>
        <dbReference type="Proteomes" id="UP000278804"/>
    </source>
</evidence>
<keyword evidence="7" id="KW-0564">Palmitate</keyword>
<keyword evidence="12" id="KW-1185">Reference proteome</keyword>
<feature type="domain" description="PBP" evidence="10">
    <location>
        <begin position="22"/>
        <end position="141"/>
    </location>
</feature>
<keyword evidence="6 9" id="KW-0732">Signal</keyword>
<evidence type="ECO:0000256" key="8">
    <source>
        <dbReference type="ARBA" id="ARBA00023288"/>
    </source>
</evidence>
<comment type="subcellular location">
    <subcellularLocation>
        <location evidence="2">Cell membrane</location>
        <topology evidence="2">Lipid-anchor</topology>
    </subcellularLocation>
</comment>
<accession>A0A3Q8S7R2</accession>
<protein>
    <recommendedName>
        <fullName evidence="10">PBP domain-containing protein</fullName>
    </recommendedName>
</protein>
<evidence type="ECO:0000256" key="4">
    <source>
        <dbReference type="ARBA" id="ARBA00011529"/>
    </source>
</evidence>
<dbReference type="AlphaFoldDB" id="A0A3Q8S7R2"/>
<keyword evidence="5" id="KW-0592">Phosphate transport</keyword>
<dbReference type="EMBL" id="CP034234">
    <property type="protein sequence ID" value="AZK44236.1"/>
    <property type="molecule type" value="Genomic_DNA"/>
</dbReference>
<dbReference type="Gene3D" id="3.40.190.10">
    <property type="entry name" value="Periplasmic binding protein-like II"/>
    <property type="match status" value="2"/>
</dbReference>
<dbReference type="KEGG" id="eri:EEI45_05270"/>
<reference evidence="11 12" key="1">
    <citation type="journal article" date="2020" name="Int. J. Syst. Evol. Microbiol.">
        <title>Description of Erysipelothrix piscisicarius sp. nov., an emergent fish pathogen, and assessment of virulence using a tiger barb (Puntigrus tetrazona) infection model.</title>
        <authorList>
            <person name="Pomaranski E.K."/>
            <person name="Griffin M.J."/>
            <person name="Camus A.C."/>
            <person name="Armwood A.R."/>
            <person name="Shelley J."/>
            <person name="Waldbieser G.C."/>
            <person name="LaFrentz B.R."/>
            <person name="Garcia J.C."/>
            <person name="Yanong R."/>
            <person name="Soto E."/>
        </authorList>
    </citation>
    <scope>NUCLEOTIDE SEQUENCE [LARGE SCALE GENOMIC DNA]</scope>
    <source>
        <strain evidence="11 12">15TAL0474</strain>
    </source>
</reference>
<name>A0A3Q8S7R2_9FIRM</name>
<dbReference type="Pfam" id="PF12849">
    <property type="entry name" value="PBP_like_2"/>
    <property type="match status" value="2"/>
</dbReference>
<feature type="chain" id="PRO_5039282806" description="PBP domain-containing protein" evidence="9">
    <location>
        <begin position="22"/>
        <end position="300"/>
    </location>
</feature>
<dbReference type="Proteomes" id="UP000278804">
    <property type="component" value="Chromosome"/>
</dbReference>
<dbReference type="PROSITE" id="PS51257">
    <property type="entry name" value="PROKAR_LIPOPROTEIN"/>
    <property type="match status" value="1"/>
</dbReference>
<sequence length="300" mass="32704">MRKSFILLFLFSFILSGCHTSSNENEIKVYTRDGSSGTREAFESIAGIKSITHNSAETTGNGDMATQVGQAHNAIGYVSLAMDFQSNGIKPLRYLGIMPSIESVNAGTYQLARPFSFVTRGEGDFDSNEKQALVLAFLDYLNNSIEGKEIVLASGGIVDISKGVLWEDLKERHPIVSRDNSDLVLKTGGSTSVEPTIKAAVESFIPMAGNFKYEPNHTGSGDGYKRTLGSEKDGANHIDIGFASRKFKKEEPVDKGMISGVYCMDAVVVVVNEANPLEDITPERLQKIFSGELSQWKELV</sequence>
<keyword evidence="5" id="KW-0813">Transport</keyword>
<comment type="similarity">
    <text evidence="3">Belongs to the PstS family.</text>
</comment>
<dbReference type="GO" id="GO:0005886">
    <property type="term" value="C:plasma membrane"/>
    <property type="evidence" value="ECO:0007669"/>
    <property type="project" value="UniProtKB-SubCell"/>
</dbReference>
<evidence type="ECO:0000256" key="1">
    <source>
        <dbReference type="ARBA" id="ARBA00002841"/>
    </source>
</evidence>
<evidence type="ECO:0000256" key="6">
    <source>
        <dbReference type="ARBA" id="ARBA00022729"/>
    </source>
</evidence>
<dbReference type="GO" id="GO:0006817">
    <property type="term" value="P:phosphate ion transport"/>
    <property type="evidence" value="ECO:0007669"/>
    <property type="project" value="UniProtKB-KW"/>
</dbReference>
<evidence type="ECO:0000256" key="2">
    <source>
        <dbReference type="ARBA" id="ARBA00004193"/>
    </source>
</evidence>
<dbReference type="PANTHER" id="PTHR30570">
    <property type="entry name" value="PERIPLASMIC PHOSPHATE BINDING COMPONENT OF PHOSPHATE ABC TRANSPORTER"/>
    <property type="match status" value="1"/>
</dbReference>
<evidence type="ECO:0000256" key="7">
    <source>
        <dbReference type="ARBA" id="ARBA00023139"/>
    </source>
</evidence>
<feature type="domain" description="PBP" evidence="10">
    <location>
        <begin position="185"/>
        <end position="298"/>
    </location>
</feature>
<keyword evidence="8" id="KW-0449">Lipoprotein</keyword>
<dbReference type="RefSeq" id="WP_125164412.1">
    <property type="nucleotide sequence ID" value="NZ_CP034234.1"/>
</dbReference>
<gene>
    <name evidence="11" type="ORF">EEI45_05270</name>
</gene>
<feature type="signal peptide" evidence="9">
    <location>
        <begin position="1"/>
        <end position="21"/>
    </location>
</feature>
<evidence type="ECO:0000313" key="11">
    <source>
        <dbReference type="EMBL" id="AZK44236.1"/>
    </source>
</evidence>
<dbReference type="SUPFAM" id="SSF53850">
    <property type="entry name" value="Periplasmic binding protein-like II"/>
    <property type="match status" value="2"/>
</dbReference>
<evidence type="ECO:0000256" key="9">
    <source>
        <dbReference type="SAM" id="SignalP"/>
    </source>
</evidence>
<evidence type="ECO:0000256" key="3">
    <source>
        <dbReference type="ARBA" id="ARBA00008725"/>
    </source>
</evidence>
<evidence type="ECO:0000256" key="5">
    <source>
        <dbReference type="ARBA" id="ARBA00022592"/>
    </source>
</evidence>
<evidence type="ECO:0000259" key="10">
    <source>
        <dbReference type="Pfam" id="PF12849"/>
    </source>
</evidence>
<dbReference type="PANTHER" id="PTHR30570:SF1">
    <property type="entry name" value="PHOSPHATE-BINDING PROTEIN PSTS"/>
    <property type="match status" value="1"/>
</dbReference>
<dbReference type="InterPro" id="IPR050811">
    <property type="entry name" value="Phosphate_ABC_transporter"/>
</dbReference>